<comment type="caution">
    <text evidence="2">The sequence shown here is derived from an EMBL/GenBank/DDBJ whole genome shotgun (WGS) entry which is preliminary data.</text>
</comment>
<evidence type="ECO:0000313" key="1">
    <source>
        <dbReference type="EMBL" id="MDV6236006.1"/>
    </source>
</evidence>
<accession>A0A2N0BCV1</accession>
<sequence>MQSEIYKRQNAGLKRLALELTRILRTESVEKRVSEVIDILASINAKFSEHIMTESNLILFEILPEIELRSTEFGFCERSSRNELKNQIRKYVTNWSLPSKILEKPESFVEDSNELVESLLLRLQKETDLLFPILGDPMLVSSEKI</sequence>
<accession>A0A2N0BLW8</accession>
<proteinExistence type="predicted"/>
<organism evidence="2">
    <name type="scientific">Leptospira ellisii</name>
    <dbReference type="NCBI Taxonomy" id="2023197"/>
    <lineage>
        <taxon>Bacteria</taxon>
        <taxon>Pseudomonadati</taxon>
        <taxon>Spirochaetota</taxon>
        <taxon>Spirochaetia</taxon>
        <taxon>Leptospirales</taxon>
        <taxon>Leptospiraceae</taxon>
        <taxon>Leptospira</taxon>
    </lineage>
</organism>
<gene>
    <name evidence="1" type="ORF">CH379_010265</name>
    <name evidence="2" type="ORF">CH379_03555</name>
</gene>
<reference evidence="2" key="1">
    <citation type="submission" date="2017-07" db="EMBL/GenBank/DDBJ databases">
        <title>Leptospira spp. isolated from tropical soils.</title>
        <authorList>
            <person name="Thibeaux R."/>
            <person name="Iraola G."/>
            <person name="Ferres I."/>
            <person name="Bierque E."/>
            <person name="Girault D."/>
            <person name="Soupe-Gilbert M.-E."/>
            <person name="Picardeau M."/>
            <person name="Goarant C."/>
        </authorList>
    </citation>
    <scope>NUCLEOTIDE SEQUENCE [LARGE SCALE GENOMIC DNA]</scope>
    <source>
        <strain evidence="2">ATI7-C-A5</strain>
    </source>
</reference>
<evidence type="ECO:0000313" key="3">
    <source>
        <dbReference type="Proteomes" id="UP000232122"/>
    </source>
</evidence>
<keyword evidence="3" id="KW-1185">Reference proteome</keyword>
<evidence type="ECO:0000313" key="2">
    <source>
        <dbReference type="EMBL" id="PJZ94281.1"/>
    </source>
</evidence>
<dbReference type="Proteomes" id="UP000232122">
    <property type="component" value="Unassembled WGS sequence"/>
</dbReference>
<protein>
    <recommendedName>
        <fullName evidence="4">Hemerythrin HHE cation-binding domain protein</fullName>
    </recommendedName>
</protein>
<dbReference type="OrthoDB" id="340892at2"/>
<reference evidence="1 3" key="2">
    <citation type="journal article" date="2018" name="Microb. Genom.">
        <title>Deciphering the unexplored Leptospira diversity from soils uncovers genomic evolution to virulence.</title>
        <authorList>
            <person name="Thibeaux R."/>
            <person name="Iraola G."/>
            <person name="Ferres I."/>
            <person name="Bierque E."/>
            <person name="Girault D."/>
            <person name="Soupe-Gilbert M.E."/>
            <person name="Picardeau M."/>
            <person name="Goarant C."/>
        </authorList>
    </citation>
    <scope>NUCLEOTIDE SEQUENCE [LARGE SCALE GENOMIC DNA]</scope>
    <source>
        <strain evidence="1 3">ATI7-C-A5</strain>
    </source>
</reference>
<dbReference type="RefSeq" id="WP_100746560.1">
    <property type="nucleotide sequence ID" value="NZ_NPEF02000011.1"/>
</dbReference>
<dbReference type="EMBL" id="NPEF01000021">
    <property type="protein sequence ID" value="PJZ94281.1"/>
    <property type="molecule type" value="Genomic_DNA"/>
</dbReference>
<evidence type="ECO:0008006" key="4">
    <source>
        <dbReference type="Google" id="ProtNLM"/>
    </source>
</evidence>
<reference evidence="1" key="3">
    <citation type="submission" date="2023-10" db="EMBL/GenBank/DDBJ databases">
        <authorList>
            <person name="Picardeau M."/>
            <person name="Thibeaux R."/>
        </authorList>
    </citation>
    <scope>NUCLEOTIDE SEQUENCE</scope>
    <source>
        <strain evidence="1">ATI7-C-A5</strain>
    </source>
</reference>
<dbReference type="AlphaFoldDB" id="A0A2N0BLW8"/>
<dbReference type="EMBL" id="NPEF02000011">
    <property type="protein sequence ID" value="MDV6236006.1"/>
    <property type="molecule type" value="Genomic_DNA"/>
</dbReference>
<name>A0A2N0BLW8_9LEPT</name>